<organism evidence="1 2">
    <name type="scientific">Amycolatopsis thermophila</name>
    <dbReference type="NCBI Taxonomy" id="206084"/>
    <lineage>
        <taxon>Bacteria</taxon>
        <taxon>Bacillati</taxon>
        <taxon>Actinomycetota</taxon>
        <taxon>Actinomycetes</taxon>
        <taxon>Pseudonocardiales</taxon>
        <taxon>Pseudonocardiaceae</taxon>
        <taxon>Amycolatopsis</taxon>
    </lineage>
</organism>
<comment type="caution">
    <text evidence="1">The sequence shown here is derived from an EMBL/GenBank/DDBJ whole genome shotgun (WGS) entry which is preliminary data.</text>
</comment>
<dbReference type="EMBL" id="JAUSUT010000001">
    <property type="protein sequence ID" value="MDQ0382181.1"/>
    <property type="molecule type" value="Genomic_DNA"/>
</dbReference>
<reference evidence="1 2" key="1">
    <citation type="submission" date="2023-07" db="EMBL/GenBank/DDBJ databases">
        <title>Sequencing the genomes of 1000 actinobacteria strains.</title>
        <authorList>
            <person name="Klenk H.-P."/>
        </authorList>
    </citation>
    <scope>NUCLEOTIDE SEQUENCE [LARGE SCALE GENOMIC DNA]</scope>
    <source>
        <strain evidence="1 2">DSM 45805</strain>
    </source>
</reference>
<sequence length="45" mass="4880">MSSLLDLVPTYHGPRPGHVCRDAGPCFPITSDGYDERSAAIGYTR</sequence>
<dbReference type="Proteomes" id="UP001229651">
    <property type="component" value="Unassembled WGS sequence"/>
</dbReference>
<name>A0ABU0F3S2_9PSEU</name>
<accession>A0ABU0F3S2</accession>
<evidence type="ECO:0000313" key="2">
    <source>
        <dbReference type="Proteomes" id="UP001229651"/>
    </source>
</evidence>
<gene>
    <name evidence="1" type="ORF">FB470_006175</name>
</gene>
<keyword evidence="2" id="KW-1185">Reference proteome</keyword>
<evidence type="ECO:0000313" key="1">
    <source>
        <dbReference type="EMBL" id="MDQ0382181.1"/>
    </source>
</evidence>
<protein>
    <submittedName>
        <fullName evidence="1">Uncharacterized protein</fullName>
    </submittedName>
</protein>
<proteinExistence type="predicted"/>